<evidence type="ECO:0000313" key="5">
    <source>
        <dbReference type="EMBL" id="ABP55353.1"/>
    </source>
</evidence>
<sequence length="318" mass="32383">MNLTDRVAVITGGAGGIGSALARRFAAEGAAAVVVADLDAGAARAVADAVGPLAQPVGVDVTDEEQVHALVAETERRYGRIDLFCANAGVATGGGVAAPDADWDRAWRVNVLSHVYTARAVLPAMLAHGSGHLLMTCSAAGVLTSVGDAPYAATKHAAVAFAEWLAITYRDRGIRVSALCPQGVDTPMLSEGLAAGHLAARVVAASGTVLTPDQVAAAVVTGLAEERFLILPHPEVAEYARRRAEDPDGWQAGLRKLVRRLTGTTVRPARSAGADPPGPDPADQGGPATADGATRDGPPAAPPHTPGRSQRPAPPADQ</sequence>
<dbReference type="STRING" id="369723.Strop_2915"/>
<dbReference type="HOGENOM" id="CLU_010194_2_1_11"/>
<name>A4X903_SALTO</name>
<evidence type="ECO:0000259" key="4">
    <source>
        <dbReference type="SMART" id="SM00822"/>
    </source>
</evidence>
<dbReference type="PATRIC" id="fig|369723.5.peg.3001"/>
<evidence type="ECO:0000313" key="6">
    <source>
        <dbReference type="Proteomes" id="UP000000235"/>
    </source>
</evidence>
<protein>
    <submittedName>
        <fullName evidence="5">Short-chain dehydrogenase/reductase SDR</fullName>
    </submittedName>
</protein>
<dbReference type="Proteomes" id="UP000000235">
    <property type="component" value="Chromosome"/>
</dbReference>
<dbReference type="AlphaFoldDB" id="A4X903"/>
<dbReference type="PROSITE" id="PS00061">
    <property type="entry name" value="ADH_SHORT"/>
    <property type="match status" value="1"/>
</dbReference>
<comment type="similarity">
    <text evidence="1">Belongs to the short-chain dehydrogenases/reductases (SDR) family.</text>
</comment>
<dbReference type="InterPro" id="IPR057326">
    <property type="entry name" value="KR_dom"/>
</dbReference>
<dbReference type="PANTHER" id="PTHR43391">
    <property type="entry name" value="RETINOL DEHYDROGENASE-RELATED"/>
    <property type="match status" value="1"/>
</dbReference>
<organism evidence="5 6">
    <name type="scientific">Salinispora tropica (strain ATCC BAA-916 / DSM 44818 / JCM 13857 / NBRC 105044 / CNB-440)</name>
    <dbReference type="NCBI Taxonomy" id="369723"/>
    <lineage>
        <taxon>Bacteria</taxon>
        <taxon>Bacillati</taxon>
        <taxon>Actinomycetota</taxon>
        <taxon>Actinomycetes</taxon>
        <taxon>Micromonosporales</taxon>
        <taxon>Micromonosporaceae</taxon>
        <taxon>Salinispora</taxon>
    </lineage>
</organism>
<keyword evidence="2" id="KW-0560">Oxidoreductase</keyword>
<dbReference type="InterPro" id="IPR036291">
    <property type="entry name" value="NAD(P)-bd_dom_sf"/>
</dbReference>
<dbReference type="PRINTS" id="PR00081">
    <property type="entry name" value="GDHRDH"/>
</dbReference>
<keyword evidence="6" id="KW-1185">Reference proteome</keyword>
<dbReference type="PANTHER" id="PTHR43391:SF26">
    <property type="entry name" value="BLL7251 PROTEIN"/>
    <property type="match status" value="1"/>
</dbReference>
<dbReference type="CDD" id="cd05233">
    <property type="entry name" value="SDR_c"/>
    <property type="match status" value="1"/>
</dbReference>
<dbReference type="EMBL" id="CP000667">
    <property type="protein sequence ID" value="ABP55353.1"/>
    <property type="molecule type" value="Genomic_DNA"/>
</dbReference>
<evidence type="ECO:0000256" key="2">
    <source>
        <dbReference type="ARBA" id="ARBA00023002"/>
    </source>
</evidence>
<dbReference type="SUPFAM" id="SSF51735">
    <property type="entry name" value="NAD(P)-binding Rossmann-fold domains"/>
    <property type="match status" value="1"/>
</dbReference>
<proteinExistence type="inferred from homology"/>
<dbReference type="Gene3D" id="3.40.50.720">
    <property type="entry name" value="NAD(P)-binding Rossmann-like Domain"/>
    <property type="match status" value="1"/>
</dbReference>
<dbReference type="InterPro" id="IPR002347">
    <property type="entry name" value="SDR_fam"/>
</dbReference>
<evidence type="ECO:0000256" key="1">
    <source>
        <dbReference type="ARBA" id="ARBA00006484"/>
    </source>
</evidence>
<dbReference type="SMART" id="SM00822">
    <property type="entry name" value="PKS_KR"/>
    <property type="match status" value="1"/>
</dbReference>
<dbReference type="eggNOG" id="COG4221">
    <property type="taxonomic scope" value="Bacteria"/>
</dbReference>
<dbReference type="InterPro" id="IPR020904">
    <property type="entry name" value="Sc_DH/Rdtase_CS"/>
</dbReference>
<reference evidence="6" key="1">
    <citation type="journal article" date="2007" name="Proc. Natl. Acad. Sci. U.S.A.">
        <title>Genome sequencing reveals complex secondary metabolome in the marine actinomycete Salinispora tropica.</title>
        <authorList>
            <person name="Udwary D.W."/>
            <person name="Zeigler L."/>
            <person name="Asolkar R.N."/>
            <person name="Singan V."/>
            <person name="Lapidus A."/>
            <person name="Fenical W."/>
            <person name="Jensen P.R."/>
            <person name="Moore B.S."/>
        </authorList>
    </citation>
    <scope>NUCLEOTIDE SEQUENCE [LARGE SCALE GENOMIC DNA]</scope>
    <source>
        <strain evidence="6">ATCC BAA-916 / DSM 44818 / CNB-440</strain>
    </source>
</reference>
<accession>A4X903</accession>
<dbReference type="KEGG" id="stp:Strop_2915"/>
<dbReference type="Pfam" id="PF00106">
    <property type="entry name" value="adh_short"/>
    <property type="match status" value="1"/>
</dbReference>
<gene>
    <name evidence="5" type="ordered locus">Strop_2915</name>
</gene>
<dbReference type="GO" id="GO:0016491">
    <property type="term" value="F:oxidoreductase activity"/>
    <property type="evidence" value="ECO:0007669"/>
    <property type="project" value="UniProtKB-KW"/>
</dbReference>
<evidence type="ECO:0000256" key="3">
    <source>
        <dbReference type="SAM" id="MobiDB-lite"/>
    </source>
</evidence>
<feature type="region of interest" description="Disordered" evidence="3">
    <location>
        <begin position="261"/>
        <end position="318"/>
    </location>
</feature>
<dbReference type="RefSeq" id="WP_012014131.1">
    <property type="nucleotide sequence ID" value="NC_009380.1"/>
</dbReference>
<feature type="compositionally biased region" description="Low complexity" evidence="3">
    <location>
        <begin position="281"/>
        <end position="292"/>
    </location>
</feature>
<feature type="domain" description="Ketoreductase" evidence="4">
    <location>
        <begin position="6"/>
        <end position="184"/>
    </location>
</feature>